<dbReference type="InterPro" id="IPR027797">
    <property type="entry name" value="PT-TG_dom"/>
</dbReference>
<feature type="domain" description="LXG" evidence="4">
    <location>
        <begin position="1"/>
        <end position="235"/>
    </location>
</feature>
<accession>U6SN53</accession>
<gene>
    <name evidence="5" type="ORF">A33I_18410</name>
</gene>
<organism evidence="5 6">
    <name type="scientific">Alkalihalophilus marmarensis DSM 21297</name>
    <dbReference type="NCBI Taxonomy" id="1188261"/>
    <lineage>
        <taxon>Bacteria</taxon>
        <taxon>Bacillati</taxon>
        <taxon>Bacillota</taxon>
        <taxon>Bacilli</taxon>
        <taxon>Bacillales</taxon>
        <taxon>Bacillaceae</taxon>
        <taxon>Alkalihalophilus</taxon>
    </lineage>
</organism>
<evidence type="ECO:0000256" key="2">
    <source>
        <dbReference type="ARBA" id="ARBA00022525"/>
    </source>
</evidence>
<dbReference type="Proteomes" id="UP000017170">
    <property type="component" value="Unassembled WGS sequence"/>
</dbReference>
<dbReference type="RefSeq" id="WP_022629239.1">
    <property type="nucleotide sequence ID" value="NZ_ATAE01000041.1"/>
</dbReference>
<protein>
    <recommendedName>
        <fullName evidence="4">LXG domain-containing protein</fullName>
    </recommendedName>
</protein>
<dbReference type="EMBL" id="ATAE01000041">
    <property type="protein sequence ID" value="ERN52066.1"/>
    <property type="molecule type" value="Genomic_DNA"/>
</dbReference>
<evidence type="ECO:0000256" key="3">
    <source>
        <dbReference type="ARBA" id="ARBA00034117"/>
    </source>
</evidence>
<dbReference type="Pfam" id="PF04740">
    <property type="entry name" value="LXG"/>
    <property type="match status" value="1"/>
</dbReference>
<evidence type="ECO:0000313" key="6">
    <source>
        <dbReference type="Proteomes" id="UP000017170"/>
    </source>
</evidence>
<keyword evidence="6" id="KW-1185">Reference proteome</keyword>
<dbReference type="InterPro" id="IPR006829">
    <property type="entry name" value="LXG_dom"/>
</dbReference>
<dbReference type="AlphaFoldDB" id="U6SN53"/>
<dbReference type="GO" id="GO:0005576">
    <property type="term" value="C:extracellular region"/>
    <property type="evidence" value="ECO:0007669"/>
    <property type="project" value="UniProtKB-SubCell"/>
</dbReference>
<dbReference type="Pfam" id="PF14449">
    <property type="entry name" value="PT-TG"/>
    <property type="match status" value="1"/>
</dbReference>
<comment type="subcellular location">
    <subcellularLocation>
        <location evidence="1">Secreted</location>
    </subcellularLocation>
</comment>
<dbReference type="PROSITE" id="PS51756">
    <property type="entry name" value="LXG"/>
    <property type="match status" value="1"/>
</dbReference>
<proteinExistence type="inferred from homology"/>
<evidence type="ECO:0000259" key="4">
    <source>
        <dbReference type="PROSITE" id="PS51756"/>
    </source>
</evidence>
<comment type="similarity">
    <text evidence="3">In the N-terminal section; belongs to the LXG family.</text>
</comment>
<keyword evidence="2" id="KW-0964">Secreted</keyword>
<dbReference type="PATRIC" id="fig|1188261.3.peg.3174"/>
<evidence type="ECO:0000256" key="1">
    <source>
        <dbReference type="ARBA" id="ARBA00004613"/>
    </source>
</evidence>
<evidence type="ECO:0000313" key="5">
    <source>
        <dbReference type="EMBL" id="ERN52066.1"/>
    </source>
</evidence>
<reference evidence="5 6" key="1">
    <citation type="journal article" date="2013" name="Genome Announc.">
        <title>Genome Sequence of the Extreme Obligate Alkaliphile Bacillus marmarensis Strain DSM 21297.</title>
        <authorList>
            <person name="Wernick D.G."/>
            <person name="Choi K.Y."/>
            <person name="Tat C.A."/>
            <person name="Lafontaine Rivera J.G."/>
            <person name="Liao J.C."/>
        </authorList>
    </citation>
    <scope>NUCLEOTIDE SEQUENCE [LARGE SCALE GENOMIC DNA]</scope>
    <source>
        <strain evidence="5 6">DSM 21297</strain>
    </source>
</reference>
<sequence length="486" mass="53767">MKALNVTGLHSGIEEIQAKIEVHIEQLSKIEESVTAIVGLSNSLKGEGGTAIRRFYQEGHLPLLTFLKLSLTQYNEVLSQMKTSLYSLEPAVNGRIQESFLQHDVEQGLRQAELVTANLTNETNAVMQTVSDVVALPLIKDDEVKHYVQKAKQEKDQTIEHLHQFDYEQAASLELVEADVTLMERYVQELQAMFHGKGSNISTHLTNQLTYNSFYLMLNSKLAAIQTQNTQFFKEMQPPAYAIHIRMTQAVTFDKWTNPSCPRPAQVNKAVAAESERNWFQKAGDQIVSGAKTVGKAAKDHSREIGSTVLDFTPIVGNIKAGVEAKSGVDPITKRELEDWEKYFAAAGILTGGLSKLGSKAVKGVKGVDGKAINKVEGMPPIVQSRINISNDGWEHVRDRHFSNKNASQFTITQGDLRSLLSSKTVVDSPVTKSIDSGDGVRYVREVTLDNPIGRDKFNDFQPTSTMTILTDKHGNLVTATPGRMK</sequence>
<name>U6SN53_9BACI</name>
<comment type="caution">
    <text evidence="5">The sequence shown here is derived from an EMBL/GenBank/DDBJ whole genome shotgun (WGS) entry which is preliminary data.</text>
</comment>